<dbReference type="KEGG" id="dbr:Deba_3234"/>
<dbReference type="Proteomes" id="UP000009047">
    <property type="component" value="Chromosome"/>
</dbReference>
<dbReference type="CDD" id="cd04647">
    <property type="entry name" value="LbH_MAT_like"/>
    <property type="match status" value="1"/>
</dbReference>
<evidence type="ECO:0000256" key="2">
    <source>
        <dbReference type="ARBA" id="ARBA00022679"/>
    </source>
</evidence>
<dbReference type="InterPro" id="IPR001451">
    <property type="entry name" value="Hexapep"/>
</dbReference>
<accession>E1QM02</accession>
<dbReference type="InterPro" id="IPR011004">
    <property type="entry name" value="Trimer_LpxA-like_sf"/>
</dbReference>
<dbReference type="GO" id="GO:0008374">
    <property type="term" value="F:O-acyltransferase activity"/>
    <property type="evidence" value="ECO:0007669"/>
    <property type="project" value="TreeGrafter"/>
</dbReference>
<sequence length="239" mass="26040">MQDHFAEKLARIQAILDAGLDAPAAIAIFELLGGQGVSAADLEHGRLYSELLPKGREPGFTPTQRHLHFLWDALDRLPSCLVVSLAFPLRQMLARRLFAGVGRDFLCEEHVRFNFGQFISLGDNVFFNRGVFLDSKGGLKIGHSVALAEDVRVFTHGHSESSHKERSYAGVVIEDYAKIYSGAVILPGARVGREAIVAAGALVSGDVPAGMVVAGAPARVIRPRRDEGRHGEELDHLWL</sequence>
<dbReference type="SUPFAM" id="SSF51161">
    <property type="entry name" value="Trimeric LpxA-like enzymes"/>
    <property type="match status" value="1"/>
</dbReference>
<dbReference type="STRING" id="644282.Deba_3234"/>
<evidence type="ECO:0000313" key="3">
    <source>
        <dbReference type="EMBL" id="ADK86587.1"/>
    </source>
</evidence>
<dbReference type="PANTHER" id="PTHR23416:SF23">
    <property type="entry name" value="ACETYLTRANSFERASE C18B11.09C-RELATED"/>
    <property type="match status" value="1"/>
</dbReference>
<keyword evidence="4" id="KW-1185">Reference proteome</keyword>
<dbReference type="AlphaFoldDB" id="E1QM02"/>
<dbReference type="Pfam" id="PF00132">
    <property type="entry name" value="Hexapep"/>
    <property type="match status" value="1"/>
</dbReference>
<dbReference type="PANTHER" id="PTHR23416">
    <property type="entry name" value="SIALIC ACID SYNTHASE-RELATED"/>
    <property type="match status" value="1"/>
</dbReference>
<keyword evidence="2" id="KW-0808">Transferase</keyword>
<dbReference type="HOGENOM" id="CLU_1154978_0_0_7"/>
<reference evidence="3 4" key="1">
    <citation type="journal article" date="2010" name="Stand. Genomic Sci.">
        <title>Complete genome sequence of Desulfarculus baarsii type strain (2st14).</title>
        <authorList>
            <person name="Sun H."/>
            <person name="Spring S."/>
            <person name="Lapidus A."/>
            <person name="Davenport K."/>
            <person name="Del Rio T.G."/>
            <person name="Tice H."/>
            <person name="Nolan M."/>
            <person name="Copeland A."/>
            <person name="Cheng J.F."/>
            <person name="Lucas S."/>
            <person name="Tapia R."/>
            <person name="Goodwin L."/>
            <person name="Pitluck S."/>
            <person name="Ivanova N."/>
            <person name="Pagani I."/>
            <person name="Mavromatis K."/>
            <person name="Ovchinnikova G."/>
            <person name="Pati A."/>
            <person name="Chen A."/>
            <person name="Palaniappan K."/>
            <person name="Hauser L."/>
            <person name="Chang Y.J."/>
            <person name="Jeffries C.D."/>
            <person name="Detter J.C."/>
            <person name="Han C."/>
            <person name="Rohde M."/>
            <person name="Brambilla E."/>
            <person name="Goker M."/>
            <person name="Woyke T."/>
            <person name="Bristow J."/>
            <person name="Eisen J.A."/>
            <person name="Markowitz V."/>
            <person name="Hugenholtz P."/>
            <person name="Kyrpides N.C."/>
            <person name="Klenk H.P."/>
            <person name="Land M."/>
        </authorList>
    </citation>
    <scope>NUCLEOTIDE SEQUENCE [LARGE SCALE GENOMIC DNA]</scope>
    <source>
        <strain evidence="4">ATCC 33931 / DSM 2075 / LMG 7858 / VKM B-1802 / 2st14</strain>
    </source>
</reference>
<dbReference type="GO" id="GO:0005829">
    <property type="term" value="C:cytosol"/>
    <property type="evidence" value="ECO:0007669"/>
    <property type="project" value="TreeGrafter"/>
</dbReference>
<dbReference type="EMBL" id="CP002085">
    <property type="protein sequence ID" value="ADK86587.1"/>
    <property type="molecule type" value="Genomic_DNA"/>
</dbReference>
<organism evidence="3 4">
    <name type="scientific">Desulfarculus baarsii (strain ATCC 33931 / DSM 2075 / LMG 7858 / VKM B-1802 / 2st14)</name>
    <dbReference type="NCBI Taxonomy" id="644282"/>
    <lineage>
        <taxon>Bacteria</taxon>
        <taxon>Pseudomonadati</taxon>
        <taxon>Thermodesulfobacteriota</taxon>
        <taxon>Desulfarculia</taxon>
        <taxon>Desulfarculales</taxon>
        <taxon>Desulfarculaceae</taxon>
        <taxon>Desulfarculus</taxon>
    </lineage>
</organism>
<comment type="similarity">
    <text evidence="1">Belongs to the transferase hexapeptide repeat family.</text>
</comment>
<evidence type="ECO:0000256" key="1">
    <source>
        <dbReference type="ARBA" id="ARBA00007274"/>
    </source>
</evidence>
<protein>
    <submittedName>
        <fullName evidence="3">Acetyltransferase</fullName>
    </submittedName>
</protein>
<name>E1QM02_DESB2</name>
<dbReference type="eggNOG" id="COG0110">
    <property type="taxonomic scope" value="Bacteria"/>
</dbReference>
<gene>
    <name evidence="3" type="ordered locus">Deba_3234</name>
</gene>
<dbReference type="RefSeq" id="WP_013260023.1">
    <property type="nucleotide sequence ID" value="NC_014365.1"/>
</dbReference>
<dbReference type="Gene3D" id="2.160.10.10">
    <property type="entry name" value="Hexapeptide repeat proteins"/>
    <property type="match status" value="1"/>
</dbReference>
<evidence type="ECO:0000313" key="4">
    <source>
        <dbReference type="Proteomes" id="UP000009047"/>
    </source>
</evidence>
<dbReference type="InterPro" id="IPR051159">
    <property type="entry name" value="Hexapeptide_acetyltransf"/>
</dbReference>
<proteinExistence type="inferred from homology"/>